<keyword evidence="5" id="KW-0391">Immunity</keyword>
<dbReference type="AlphaFoldDB" id="A0A3Q2FHH4"/>
<dbReference type="Ensembl" id="ENSCVAT00000010106.1">
    <property type="protein sequence ID" value="ENSCVAP00000003400.1"/>
    <property type="gene ID" value="ENSCVAG00000004578.1"/>
</dbReference>
<dbReference type="PANTHER" id="PTHR19367:SF18">
    <property type="entry name" value="T CELL RECEPTOR ALPHA VARIABLE 16"/>
    <property type="match status" value="1"/>
</dbReference>
<keyword evidence="3" id="KW-0675">Receptor</keyword>
<feature type="region of interest" description="Disordered" evidence="6">
    <location>
        <begin position="166"/>
        <end position="200"/>
    </location>
</feature>
<evidence type="ECO:0000313" key="8">
    <source>
        <dbReference type="Ensembl" id="ENSCVAP00000003400.1"/>
    </source>
</evidence>
<sequence>MTEVQSQFVIIVSWSPKKTKSFLFFTSLTSFPPSGVNCQQLTAAKTEEFTLEGGSVILSCSYTKGSVQFLFWYRQYPGKHTEFLKSHSPFGGVEHLDRLKFEGNEDKMSMTISSAELTDSAVYYCAVKPTVTANTRTLYKNLQYFTTSSRWPHTLSYRDLTAPIKGPGTPYSRSIPHRTPRGTQSNAFSRSTKHMSTGWANSHAPSRILLRV</sequence>
<feature type="domain" description="Ig-like" evidence="7">
    <location>
        <begin position="33"/>
        <end position="139"/>
    </location>
</feature>
<dbReference type="GO" id="GO:0002250">
    <property type="term" value="P:adaptive immune response"/>
    <property type="evidence" value="ECO:0007669"/>
    <property type="project" value="UniProtKB-KW"/>
</dbReference>
<name>A0A3Q2FHH4_CYPVA</name>
<evidence type="ECO:0000256" key="6">
    <source>
        <dbReference type="SAM" id="MobiDB-lite"/>
    </source>
</evidence>
<dbReference type="InterPro" id="IPR051287">
    <property type="entry name" value="TCR_variable_region"/>
</dbReference>
<dbReference type="SMART" id="SM00409">
    <property type="entry name" value="IG"/>
    <property type="match status" value="1"/>
</dbReference>
<dbReference type="Gene3D" id="2.60.40.10">
    <property type="entry name" value="Immunoglobulins"/>
    <property type="match status" value="1"/>
</dbReference>
<keyword evidence="4" id="KW-0393">Immunoglobulin domain</keyword>
<evidence type="ECO:0000256" key="1">
    <source>
        <dbReference type="ARBA" id="ARBA00022729"/>
    </source>
</evidence>
<evidence type="ECO:0000256" key="2">
    <source>
        <dbReference type="ARBA" id="ARBA00023130"/>
    </source>
</evidence>
<dbReference type="InterPro" id="IPR003599">
    <property type="entry name" value="Ig_sub"/>
</dbReference>
<evidence type="ECO:0000313" key="9">
    <source>
        <dbReference type="Proteomes" id="UP000265020"/>
    </source>
</evidence>
<protein>
    <recommendedName>
        <fullName evidence="7">Ig-like domain-containing protein</fullName>
    </recommendedName>
</protein>
<keyword evidence="9" id="KW-1185">Reference proteome</keyword>
<keyword evidence="5" id="KW-1279">T cell receptor</keyword>
<evidence type="ECO:0000256" key="3">
    <source>
        <dbReference type="ARBA" id="ARBA00023170"/>
    </source>
</evidence>
<dbReference type="PROSITE" id="PS50835">
    <property type="entry name" value="IG_LIKE"/>
    <property type="match status" value="1"/>
</dbReference>
<evidence type="ECO:0000256" key="5">
    <source>
        <dbReference type="ARBA" id="ARBA00043266"/>
    </source>
</evidence>
<dbReference type="Pfam" id="PF07686">
    <property type="entry name" value="V-set"/>
    <property type="match status" value="1"/>
</dbReference>
<dbReference type="GO" id="GO:0042101">
    <property type="term" value="C:T cell receptor complex"/>
    <property type="evidence" value="ECO:0007669"/>
    <property type="project" value="UniProtKB-KW"/>
</dbReference>
<dbReference type="GeneTree" id="ENSGT00940000177332"/>
<feature type="compositionally biased region" description="Polar residues" evidence="6">
    <location>
        <begin position="181"/>
        <end position="200"/>
    </location>
</feature>
<dbReference type="PANTHER" id="PTHR19367">
    <property type="entry name" value="T-CELL RECEPTOR ALPHA CHAIN V REGION"/>
    <property type="match status" value="1"/>
</dbReference>
<keyword evidence="1" id="KW-0732">Signal</keyword>
<reference evidence="8" key="2">
    <citation type="submission" date="2025-09" db="UniProtKB">
        <authorList>
            <consortium name="Ensembl"/>
        </authorList>
    </citation>
    <scope>IDENTIFICATION</scope>
</reference>
<dbReference type="InterPro" id="IPR013106">
    <property type="entry name" value="Ig_V-set"/>
</dbReference>
<keyword evidence="2" id="KW-1064">Adaptive immunity</keyword>
<dbReference type="InterPro" id="IPR007110">
    <property type="entry name" value="Ig-like_dom"/>
</dbReference>
<evidence type="ECO:0000256" key="4">
    <source>
        <dbReference type="ARBA" id="ARBA00023319"/>
    </source>
</evidence>
<evidence type="ECO:0000259" key="7">
    <source>
        <dbReference type="PROSITE" id="PS50835"/>
    </source>
</evidence>
<dbReference type="InterPro" id="IPR036179">
    <property type="entry name" value="Ig-like_dom_sf"/>
</dbReference>
<dbReference type="Proteomes" id="UP000265020">
    <property type="component" value="Unassembled WGS sequence"/>
</dbReference>
<dbReference type="InterPro" id="IPR013783">
    <property type="entry name" value="Ig-like_fold"/>
</dbReference>
<dbReference type="SMART" id="SM00406">
    <property type="entry name" value="IGv"/>
    <property type="match status" value="1"/>
</dbReference>
<proteinExistence type="predicted"/>
<dbReference type="SUPFAM" id="SSF48726">
    <property type="entry name" value="Immunoglobulin"/>
    <property type="match status" value="1"/>
</dbReference>
<accession>A0A3Q2FHH4</accession>
<organism evidence="8 9">
    <name type="scientific">Cyprinodon variegatus</name>
    <name type="common">Sheepshead minnow</name>
    <dbReference type="NCBI Taxonomy" id="28743"/>
    <lineage>
        <taxon>Eukaryota</taxon>
        <taxon>Metazoa</taxon>
        <taxon>Chordata</taxon>
        <taxon>Craniata</taxon>
        <taxon>Vertebrata</taxon>
        <taxon>Euteleostomi</taxon>
        <taxon>Actinopterygii</taxon>
        <taxon>Neopterygii</taxon>
        <taxon>Teleostei</taxon>
        <taxon>Neoteleostei</taxon>
        <taxon>Acanthomorphata</taxon>
        <taxon>Ovalentaria</taxon>
        <taxon>Atherinomorphae</taxon>
        <taxon>Cyprinodontiformes</taxon>
        <taxon>Cyprinodontidae</taxon>
        <taxon>Cyprinodon</taxon>
    </lineage>
</organism>
<reference evidence="8" key="1">
    <citation type="submission" date="2025-08" db="UniProtKB">
        <authorList>
            <consortium name="Ensembl"/>
        </authorList>
    </citation>
    <scope>IDENTIFICATION</scope>
</reference>